<dbReference type="PANTHER" id="PTHR12917:SF1">
    <property type="entry name" value="AT13091P"/>
    <property type="match status" value="1"/>
</dbReference>
<dbReference type="PROSITE" id="PS00141">
    <property type="entry name" value="ASP_PROTEASE"/>
    <property type="match status" value="1"/>
</dbReference>
<name>A0A9P6WUH0_RHIOR</name>
<comment type="caution">
    <text evidence="5">The sequence shown here is derived from an EMBL/GenBank/DDBJ whole genome shotgun (WGS) entry which is preliminary data.</text>
</comment>
<dbReference type="Pfam" id="PF13975">
    <property type="entry name" value="gag-asp_proteas"/>
    <property type="match status" value="1"/>
</dbReference>
<evidence type="ECO:0000256" key="4">
    <source>
        <dbReference type="ARBA" id="ARBA00022801"/>
    </source>
</evidence>
<dbReference type="InterPro" id="IPR001969">
    <property type="entry name" value="Aspartic_peptidase_AS"/>
</dbReference>
<gene>
    <name evidence="5" type="ORF">G6F64_014198</name>
</gene>
<reference evidence="5" key="1">
    <citation type="journal article" date="2020" name="Microb. Genom.">
        <title>Genetic diversity of clinical and environmental Mucorales isolates obtained from an investigation of mucormycosis cases among solid organ transplant recipients.</title>
        <authorList>
            <person name="Nguyen M.H."/>
            <person name="Kaul D."/>
            <person name="Muto C."/>
            <person name="Cheng S.J."/>
            <person name="Richter R.A."/>
            <person name="Bruno V.M."/>
            <person name="Liu G."/>
            <person name="Beyhan S."/>
            <person name="Sundermann A.J."/>
            <person name="Mounaud S."/>
            <person name="Pasculle A.W."/>
            <person name="Nierman W.C."/>
            <person name="Driscoll E."/>
            <person name="Cumbie R."/>
            <person name="Clancy C.J."/>
            <person name="Dupont C.L."/>
        </authorList>
    </citation>
    <scope>NUCLEOTIDE SEQUENCE</scope>
    <source>
        <strain evidence="5">GL11</strain>
    </source>
</reference>
<organism evidence="5 6">
    <name type="scientific">Rhizopus oryzae</name>
    <name type="common">Mucormycosis agent</name>
    <name type="synonym">Rhizopus arrhizus var. delemar</name>
    <dbReference type="NCBI Taxonomy" id="64495"/>
    <lineage>
        <taxon>Eukaryota</taxon>
        <taxon>Fungi</taxon>
        <taxon>Fungi incertae sedis</taxon>
        <taxon>Mucoromycota</taxon>
        <taxon>Mucoromycotina</taxon>
        <taxon>Mucoromycetes</taxon>
        <taxon>Mucorales</taxon>
        <taxon>Mucorineae</taxon>
        <taxon>Rhizopodaceae</taxon>
        <taxon>Rhizopus</taxon>
    </lineage>
</organism>
<keyword evidence="6" id="KW-1185">Reference proteome</keyword>
<dbReference type="AlphaFoldDB" id="A0A9P6WUH0"/>
<dbReference type="CDD" id="cd00303">
    <property type="entry name" value="retropepsin_like"/>
    <property type="match status" value="1"/>
</dbReference>
<evidence type="ECO:0000313" key="5">
    <source>
        <dbReference type="EMBL" id="KAG1286405.1"/>
    </source>
</evidence>
<evidence type="ECO:0000256" key="1">
    <source>
        <dbReference type="ARBA" id="ARBA00009136"/>
    </source>
</evidence>
<evidence type="ECO:0000256" key="2">
    <source>
        <dbReference type="ARBA" id="ARBA00022670"/>
    </source>
</evidence>
<accession>A0A9P6WUH0</accession>
<evidence type="ECO:0000256" key="3">
    <source>
        <dbReference type="ARBA" id="ARBA00022750"/>
    </source>
</evidence>
<dbReference type="Gene3D" id="2.40.70.10">
    <property type="entry name" value="Acid Proteases"/>
    <property type="match status" value="1"/>
</dbReference>
<proteinExistence type="inferred from homology"/>
<evidence type="ECO:0008006" key="7">
    <source>
        <dbReference type="Google" id="ProtNLM"/>
    </source>
</evidence>
<comment type="similarity">
    <text evidence="1">Belongs to the DDI1 family.</text>
</comment>
<protein>
    <recommendedName>
        <fullName evidence="7">Peptidase A2 domain-containing protein</fullName>
    </recommendedName>
</protein>
<dbReference type="Proteomes" id="UP000716291">
    <property type="component" value="Unassembled WGS sequence"/>
</dbReference>
<sequence>MDSLHQFFDPLYLSQNVKYREGSTLKCSVNGHQSTCLIDTGATISTISVDLAKQLHLMVDSSQRLCFTTATGTDAWAHGCVDVQVLLGEIPLKLHCHVVEQLAHPIIIGLKDLQAHKAIIDLDLNIIKFPTSSHGIPFGKLAPLANASGLSASGSSGVVFTLIISLISCEITQKILKLII</sequence>
<keyword evidence="4" id="KW-0378">Hydrolase</keyword>
<dbReference type="GO" id="GO:0006508">
    <property type="term" value="P:proteolysis"/>
    <property type="evidence" value="ECO:0007669"/>
    <property type="project" value="UniProtKB-KW"/>
</dbReference>
<evidence type="ECO:0000313" key="6">
    <source>
        <dbReference type="Proteomes" id="UP000716291"/>
    </source>
</evidence>
<dbReference type="GO" id="GO:0004190">
    <property type="term" value="F:aspartic-type endopeptidase activity"/>
    <property type="evidence" value="ECO:0007669"/>
    <property type="project" value="UniProtKB-KW"/>
</dbReference>
<dbReference type="EMBL" id="JAANQT010007569">
    <property type="protein sequence ID" value="KAG1286405.1"/>
    <property type="molecule type" value="Genomic_DNA"/>
</dbReference>
<dbReference type="SUPFAM" id="SSF50630">
    <property type="entry name" value="Acid proteases"/>
    <property type="match status" value="1"/>
</dbReference>
<dbReference type="InterPro" id="IPR021109">
    <property type="entry name" value="Peptidase_aspartic_dom_sf"/>
</dbReference>
<keyword evidence="3" id="KW-0064">Aspartyl protease</keyword>
<dbReference type="PANTHER" id="PTHR12917">
    <property type="entry name" value="ASPARTYL PROTEASE DDI-RELATED"/>
    <property type="match status" value="1"/>
</dbReference>
<keyword evidence="2" id="KW-0645">Protease</keyword>